<gene>
    <name evidence="2" type="ORF">g.149</name>
</gene>
<feature type="signal peptide" evidence="1">
    <location>
        <begin position="1"/>
        <end position="24"/>
    </location>
</feature>
<reference evidence="2" key="1">
    <citation type="submission" date="2015-12" db="EMBL/GenBank/DDBJ databases">
        <title>De novo transcriptome assembly of four potential Pierce s Disease insect vectors from Arizona vineyards.</title>
        <authorList>
            <person name="Tassone E.E."/>
        </authorList>
    </citation>
    <scope>NUCLEOTIDE SEQUENCE</scope>
</reference>
<keyword evidence="1" id="KW-0732">Signal</keyword>
<organism evidence="2">
    <name type="scientific">Clastoptera arizonana</name>
    <name type="common">Arizona spittle bug</name>
    <dbReference type="NCBI Taxonomy" id="38151"/>
    <lineage>
        <taxon>Eukaryota</taxon>
        <taxon>Metazoa</taxon>
        <taxon>Ecdysozoa</taxon>
        <taxon>Arthropoda</taxon>
        <taxon>Hexapoda</taxon>
        <taxon>Insecta</taxon>
        <taxon>Pterygota</taxon>
        <taxon>Neoptera</taxon>
        <taxon>Paraneoptera</taxon>
        <taxon>Hemiptera</taxon>
        <taxon>Auchenorrhyncha</taxon>
        <taxon>Cercopoidea</taxon>
        <taxon>Clastopteridae</taxon>
        <taxon>Clastoptera</taxon>
    </lineage>
</organism>
<evidence type="ECO:0000313" key="2">
    <source>
        <dbReference type="EMBL" id="JAS22878.1"/>
    </source>
</evidence>
<dbReference type="EMBL" id="GEDC01014420">
    <property type="protein sequence ID" value="JAS22878.1"/>
    <property type="molecule type" value="Transcribed_RNA"/>
</dbReference>
<evidence type="ECO:0000256" key="1">
    <source>
        <dbReference type="SAM" id="SignalP"/>
    </source>
</evidence>
<sequence>MAISIFVIQCLGLMMLCLASFGYGRSHPKFSGSILDMINVEEVERLIADRKTNASKDDRSVEHNHIENDEEALDYHDRPWEGFVNALRRNTTDHEEYRMDKLLK</sequence>
<protein>
    <submittedName>
        <fullName evidence="2">Uncharacterized protein</fullName>
    </submittedName>
</protein>
<dbReference type="AlphaFoldDB" id="A0A1B6DB27"/>
<accession>A0A1B6DB27</accession>
<name>A0A1B6DB27_9HEMI</name>
<feature type="chain" id="PRO_5008581107" evidence="1">
    <location>
        <begin position="25"/>
        <end position="104"/>
    </location>
</feature>
<feature type="non-terminal residue" evidence="2">
    <location>
        <position position="104"/>
    </location>
</feature>
<proteinExistence type="predicted"/>